<evidence type="ECO:0000256" key="14">
    <source>
        <dbReference type="ARBA" id="ARBA00023186"/>
    </source>
</evidence>
<dbReference type="PANTHER" id="PTHR11073">
    <property type="entry name" value="CALRETICULIN AND CALNEXIN"/>
    <property type="match status" value="1"/>
</dbReference>
<feature type="compositionally biased region" description="Basic and acidic residues" evidence="19">
    <location>
        <begin position="517"/>
        <end position="540"/>
    </location>
</feature>
<keyword evidence="10" id="KW-1133">Transmembrane helix</keyword>
<evidence type="ECO:0000256" key="13">
    <source>
        <dbReference type="ARBA" id="ARBA00023180"/>
    </source>
</evidence>
<keyword evidence="5 18" id="KW-0732">Signal</keyword>
<dbReference type="GO" id="GO:0036503">
    <property type="term" value="P:ERAD pathway"/>
    <property type="evidence" value="ECO:0007669"/>
    <property type="project" value="TreeGrafter"/>
</dbReference>
<feature type="disulfide bond" evidence="17">
    <location>
        <begin position="129"/>
        <end position="163"/>
    </location>
</feature>
<accession>A0AB34IVY3</accession>
<dbReference type="AlphaFoldDB" id="A0AB34IVY3"/>
<dbReference type="GO" id="GO:0005509">
    <property type="term" value="F:calcium ion binding"/>
    <property type="evidence" value="ECO:0007669"/>
    <property type="project" value="InterPro"/>
</dbReference>
<dbReference type="GO" id="GO:0005789">
    <property type="term" value="C:endoplasmic reticulum membrane"/>
    <property type="evidence" value="ECO:0007669"/>
    <property type="project" value="UniProtKB-SubCell"/>
</dbReference>
<evidence type="ECO:0000256" key="1">
    <source>
        <dbReference type="ARBA" id="ARBA00004389"/>
    </source>
</evidence>
<feature type="compositionally biased region" description="Acidic residues" evidence="19">
    <location>
        <begin position="492"/>
        <end position="516"/>
    </location>
</feature>
<comment type="caution">
    <text evidence="20">The sequence shown here is derived from an EMBL/GenBank/DDBJ whole genome shotgun (WGS) entry which is preliminary data.</text>
</comment>
<feature type="compositionally biased region" description="Basic residues" evidence="19">
    <location>
        <begin position="545"/>
        <end position="554"/>
    </location>
</feature>
<dbReference type="SUPFAM" id="SSF49899">
    <property type="entry name" value="Concanavalin A-like lectins/glucanases"/>
    <property type="match status" value="1"/>
</dbReference>
<feature type="region of interest" description="Disordered" evidence="19">
    <location>
        <begin position="490"/>
        <end position="554"/>
    </location>
</feature>
<feature type="compositionally biased region" description="Basic and acidic residues" evidence="19">
    <location>
        <begin position="242"/>
        <end position="270"/>
    </location>
</feature>
<dbReference type="InterPro" id="IPR001580">
    <property type="entry name" value="Calret/calnex"/>
</dbReference>
<dbReference type="PRINTS" id="PR00626">
    <property type="entry name" value="CALRETICULIN"/>
</dbReference>
<keyword evidence="4" id="KW-0479">Metal-binding</keyword>
<evidence type="ECO:0000313" key="20">
    <source>
        <dbReference type="EMBL" id="KAL1508037.1"/>
    </source>
</evidence>
<evidence type="ECO:0000256" key="7">
    <source>
        <dbReference type="ARBA" id="ARBA00022737"/>
    </source>
</evidence>
<reference evidence="20 21" key="1">
    <citation type="journal article" date="2024" name="Science">
        <title>Giant polyketide synthase enzymes in the biosynthesis of giant marine polyether toxins.</title>
        <authorList>
            <person name="Fallon T.R."/>
            <person name="Shende V.V."/>
            <person name="Wierzbicki I.H."/>
            <person name="Pendleton A.L."/>
            <person name="Watervoot N.F."/>
            <person name="Auber R.P."/>
            <person name="Gonzalez D.J."/>
            <person name="Wisecaver J.H."/>
            <person name="Moore B.S."/>
        </authorList>
    </citation>
    <scope>NUCLEOTIDE SEQUENCE [LARGE SCALE GENOMIC DNA]</scope>
    <source>
        <strain evidence="20 21">12B1</strain>
    </source>
</reference>
<keyword evidence="21" id="KW-1185">Reference proteome</keyword>
<name>A0AB34IVY3_PRYPA</name>
<keyword evidence="7" id="KW-0677">Repeat</keyword>
<evidence type="ECO:0008006" key="22">
    <source>
        <dbReference type="Google" id="ProtNLM"/>
    </source>
</evidence>
<evidence type="ECO:0000256" key="19">
    <source>
        <dbReference type="SAM" id="MobiDB-lite"/>
    </source>
</evidence>
<keyword evidence="3" id="KW-0812">Transmembrane</keyword>
<feature type="signal peptide" evidence="18">
    <location>
        <begin position="1"/>
        <end position="25"/>
    </location>
</feature>
<dbReference type="Gene3D" id="2.60.120.200">
    <property type="match status" value="1"/>
</dbReference>
<dbReference type="EMBL" id="JBGBPQ010000017">
    <property type="protein sequence ID" value="KAL1508037.1"/>
    <property type="molecule type" value="Genomic_DNA"/>
</dbReference>
<feature type="chain" id="PRO_5044044195" description="Calnexin" evidence="18">
    <location>
        <begin position="26"/>
        <end position="554"/>
    </location>
</feature>
<comment type="function">
    <text evidence="15">Calcium-binding protein that interacts with newly synthesized monoglucosylated glycoproteins in the endoplasmic reticulum. It may act in assisting protein assembly and/or in the retention within the ER of unassembled protein subunits. It seems to play a major role in the quality control apparatus of the ER by the retention of incorrectly folded proteins.</text>
</comment>
<evidence type="ECO:0000313" key="21">
    <source>
        <dbReference type="Proteomes" id="UP001515480"/>
    </source>
</evidence>
<dbReference type="GO" id="GO:0051082">
    <property type="term" value="F:unfolded protein binding"/>
    <property type="evidence" value="ECO:0007669"/>
    <property type="project" value="InterPro"/>
</dbReference>
<keyword evidence="9" id="KW-0106">Calcium</keyword>
<dbReference type="Pfam" id="PF00262">
    <property type="entry name" value="Calreticulin"/>
    <property type="match status" value="1"/>
</dbReference>
<dbReference type="SUPFAM" id="SSF63887">
    <property type="entry name" value="P-domain of calnexin/calreticulin"/>
    <property type="match status" value="1"/>
</dbReference>
<evidence type="ECO:0000256" key="2">
    <source>
        <dbReference type="ARBA" id="ARBA00010983"/>
    </source>
</evidence>
<dbReference type="PROSITE" id="PS00804">
    <property type="entry name" value="CALRETICULIN_2"/>
    <property type="match status" value="1"/>
</dbReference>
<dbReference type="FunFam" id="2.60.120.200:FF:000048">
    <property type="entry name" value="Calnexin homolog"/>
    <property type="match status" value="1"/>
</dbReference>
<proteinExistence type="inferred from homology"/>
<keyword evidence="11" id="KW-0472">Membrane</keyword>
<comment type="subcellular location">
    <subcellularLocation>
        <location evidence="16">Endomembrane system</location>
        <topology evidence="16">Single-pass type I membrane protein</topology>
    </subcellularLocation>
    <subcellularLocation>
        <location evidence="1">Endoplasmic reticulum membrane</location>
        <topology evidence="1">Single-pass membrane protein</topology>
    </subcellularLocation>
</comment>
<evidence type="ECO:0000256" key="3">
    <source>
        <dbReference type="ARBA" id="ARBA00022692"/>
    </source>
</evidence>
<dbReference type="Gene3D" id="2.10.250.10">
    <property type="entry name" value="Calreticulin/calnexin, P domain"/>
    <property type="match status" value="1"/>
</dbReference>
<dbReference type="InterPro" id="IPR018124">
    <property type="entry name" value="Calret/calnex_CS"/>
</dbReference>
<sequence length="554" mass="61063">MASARLPRASAYTALLLALCGAAAAADGEPAQPEKEESYTPPNTVDGAQFYEPFVDGWGERWVISKDKEFTGKWRLETYSPDSLVGDMGLVVGDAAQRHAVSTTFPALDPKGTGLVVQYELQLKNGLQCGGAYLKLLTASEELSLEGFHASTPYTIMFGPDKCGETNKVHFILRHKSPVTGEWEEKHLTTPPVPDTNDKQTHLYTAIVGTDNTVRILVDNEEKRKASLLSAVDFKPPVNPPKEVDDPEDKKPEDWVDEAKIDDPNAAKPDDWDEDAPQMIADPDDEKPAGWLDDAPLKIPDPEGKIPDDWDADEDGEWEAPLVNNPECKAVGCGEWRAKRIVNPEYKGKWYAPKIDNPEYKGVWKPKQIPNPNYFEDTEPHAMAPIGGIGIELWTMQNGILFDNILVSTDPSVAAELAKGTFVRRKAIEKTKKPRDVPKGEGVLGKFTEYATKALYFAQDNPLPIALALCLGLLPLLLYCCWPSRSALDELPLPDEGEEQQDEGGEGAEDEQAVEDITDKAEEDKAEDKAEEDKKEEKASTPKSGARKRTPKAS</sequence>
<dbReference type="InterPro" id="IPR013320">
    <property type="entry name" value="ConA-like_dom_sf"/>
</dbReference>
<dbReference type="GO" id="GO:0006457">
    <property type="term" value="P:protein folding"/>
    <property type="evidence" value="ECO:0007669"/>
    <property type="project" value="InterPro"/>
</dbReference>
<feature type="region of interest" description="Disordered" evidence="19">
    <location>
        <begin position="231"/>
        <end position="288"/>
    </location>
</feature>
<organism evidence="20 21">
    <name type="scientific">Prymnesium parvum</name>
    <name type="common">Toxic golden alga</name>
    <dbReference type="NCBI Taxonomy" id="97485"/>
    <lineage>
        <taxon>Eukaryota</taxon>
        <taxon>Haptista</taxon>
        <taxon>Haptophyta</taxon>
        <taxon>Prymnesiophyceae</taxon>
        <taxon>Prymnesiales</taxon>
        <taxon>Prymnesiaceae</taxon>
        <taxon>Prymnesium</taxon>
    </lineage>
</organism>
<dbReference type="InterPro" id="IPR009033">
    <property type="entry name" value="Calreticulin/calnexin_P_dom_sf"/>
</dbReference>
<dbReference type="FunFam" id="2.10.250.10:FF:000001">
    <property type="entry name" value="Calnexin homolog"/>
    <property type="match status" value="1"/>
</dbReference>
<dbReference type="Proteomes" id="UP001515480">
    <property type="component" value="Unassembled WGS sequence"/>
</dbReference>
<comment type="similarity">
    <text evidence="2 18">Belongs to the calreticulin family.</text>
</comment>
<evidence type="ECO:0000256" key="8">
    <source>
        <dbReference type="ARBA" id="ARBA00022824"/>
    </source>
</evidence>
<dbReference type="PANTHER" id="PTHR11073:SF1">
    <property type="entry name" value="CALNEXIN 14D-RELATED"/>
    <property type="match status" value="1"/>
</dbReference>
<keyword evidence="8 18" id="KW-0256">Endoplasmic reticulum</keyword>
<evidence type="ECO:0000256" key="10">
    <source>
        <dbReference type="ARBA" id="ARBA00022989"/>
    </source>
</evidence>
<evidence type="ECO:0000256" key="17">
    <source>
        <dbReference type="PIRSR" id="PIRSR601580-3"/>
    </source>
</evidence>
<protein>
    <recommendedName>
        <fullName evidence="22">Calnexin</fullName>
    </recommendedName>
</protein>
<evidence type="ECO:0000256" key="11">
    <source>
        <dbReference type="ARBA" id="ARBA00023136"/>
    </source>
</evidence>
<evidence type="ECO:0000256" key="15">
    <source>
        <dbReference type="ARBA" id="ARBA00037525"/>
    </source>
</evidence>
<evidence type="ECO:0000256" key="5">
    <source>
        <dbReference type="ARBA" id="ARBA00022729"/>
    </source>
</evidence>
<evidence type="ECO:0000256" key="16">
    <source>
        <dbReference type="ARBA" id="ARBA00046288"/>
    </source>
</evidence>
<evidence type="ECO:0000256" key="4">
    <source>
        <dbReference type="ARBA" id="ARBA00022723"/>
    </source>
</evidence>
<dbReference type="GO" id="GO:0030246">
    <property type="term" value="F:carbohydrate binding"/>
    <property type="evidence" value="ECO:0007669"/>
    <property type="project" value="UniProtKB-KW"/>
</dbReference>
<evidence type="ECO:0000256" key="18">
    <source>
        <dbReference type="RuleBase" id="RU362126"/>
    </source>
</evidence>
<keyword evidence="14 18" id="KW-0143">Chaperone</keyword>
<keyword evidence="6" id="KW-0430">Lectin</keyword>
<evidence type="ECO:0000256" key="9">
    <source>
        <dbReference type="ARBA" id="ARBA00022837"/>
    </source>
</evidence>
<keyword evidence="13" id="KW-0325">Glycoprotein</keyword>
<evidence type="ECO:0000256" key="6">
    <source>
        <dbReference type="ARBA" id="ARBA00022734"/>
    </source>
</evidence>
<keyword evidence="12 17" id="KW-1015">Disulfide bond</keyword>
<gene>
    <name evidence="20" type="ORF">AB1Y20_007633</name>
</gene>
<evidence type="ECO:0000256" key="12">
    <source>
        <dbReference type="ARBA" id="ARBA00023157"/>
    </source>
</evidence>